<dbReference type="EMBL" id="BA000053">
    <property type="protein sequence ID" value="BAE62702.1"/>
    <property type="molecule type" value="Genomic_DNA"/>
</dbReference>
<evidence type="ECO:0000313" key="2">
    <source>
        <dbReference type="Proteomes" id="UP000006564"/>
    </source>
</evidence>
<dbReference type="VEuPathDB" id="FungiDB:AO090120000072"/>
<dbReference type="HOGENOM" id="CLU_2026232_0_0_1"/>
<dbReference type="EMBL" id="AP007166">
    <property type="protein sequence ID" value="BAE62702.1"/>
    <property type="molecule type" value="Genomic_DNA"/>
</dbReference>
<gene>
    <name evidence="1" type="ORF">AO090120000072</name>
</gene>
<dbReference type="GeneID" id="5996094"/>
<evidence type="ECO:0000313" key="1">
    <source>
        <dbReference type="EMBL" id="BAE62702.1"/>
    </source>
</evidence>
<name>Q2U6W3_ASPOR</name>
<proteinExistence type="predicted"/>
<keyword evidence="2" id="KW-1185">Reference proteome</keyword>
<dbReference type="KEGG" id="aor:AO090120000072"/>
<dbReference type="RefSeq" id="XP_023092414.1">
    <property type="nucleotide sequence ID" value="XM_023237597.1"/>
</dbReference>
<accession>Q2U6W3</accession>
<dbReference type="Proteomes" id="UP000006564">
    <property type="component" value="Chromosome 5"/>
</dbReference>
<sequence>MIIDYHLDTAPVSFYSLGWGVFLSKRNAASGKLWLSDDCTLGYHIDIPHGREVGAGLGRTDTYSTRRLFDTLDAFNNHASPACDGLEPKDGDFFDISPDKKHIRDFDDRSGLWMGGWDGPGT</sequence>
<organism evidence="1 2">
    <name type="scientific">Aspergillus oryzae (strain ATCC 42149 / RIB 40)</name>
    <name type="common">Yellow koji mold</name>
    <dbReference type="NCBI Taxonomy" id="510516"/>
    <lineage>
        <taxon>Eukaryota</taxon>
        <taxon>Fungi</taxon>
        <taxon>Dikarya</taxon>
        <taxon>Ascomycota</taxon>
        <taxon>Pezizomycotina</taxon>
        <taxon>Eurotiomycetes</taxon>
        <taxon>Eurotiomycetidae</taxon>
        <taxon>Eurotiales</taxon>
        <taxon>Aspergillaceae</taxon>
        <taxon>Aspergillus</taxon>
        <taxon>Aspergillus subgen. Circumdati</taxon>
    </lineage>
</organism>
<reference evidence="1 2" key="1">
    <citation type="journal article" date="2005" name="Nature">
        <title>Genome sequencing and analysis of Aspergillus oryzae.</title>
        <authorList>
            <person name="Machida M."/>
            <person name="Asai K."/>
            <person name="Sano M."/>
            <person name="Tanaka T."/>
            <person name="Kumagai T."/>
            <person name="Terai G."/>
            <person name="Kusumoto K."/>
            <person name="Arima T."/>
            <person name="Akita O."/>
            <person name="Kashiwagi Y."/>
            <person name="Abe K."/>
            <person name="Gomi K."/>
            <person name="Horiuchi H."/>
            <person name="Kitamoto K."/>
            <person name="Kobayashi T."/>
            <person name="Takeuchi M."/>
            <person name="Denning D.W."/>
            <person name="Galagan J.E."/>
            <person name="Nierman W.C."/>
            <person name="Yu J."/>
            <person name="Archer D.B."/>
            <person name="Bennett J.W."/>
            <person name="Bhatnagar D."/>
            <person name="Cleveland T.E."/>
            <person name="Fedorova N.D."/>
            <person name="Gotoh O."/>
            <person name="Horikawa H."/>
            <person name="Hosoyama A."/>
            <person name="Ichinomiya M."/>
            <person name="Igarashi R."/>
            <person name="Iwashita K."/>
            <person name="Juvvadi P.R."/>
            <person name="Kato M."/>
            <person name="Kato Y."/>
            <person name="Kin T."/>
            <person name="Kokubun A."/>
            <person name="Maeda H."/>
            <person name="Maeyama N."/>
            <person name="Maruyama J."/>
            <person name="Nagasaki H."/>
            <person name="Nakajima T."/>
            <person name="Oda K."/>
            <person name="Okada K."/>
            <person name="Paulsen I."/>
            <person name="Sakamoto K."/>
            <person name="Sawano T."/>
            <person name="Takahashi M."/>
            <person name="Takase K."/>
            <person name="Terabayashi Y."/>
            <person name="Wortman J."/>
            <person name="Yamada O."/>
            <person name="Yamagata Y."/>
            <person name="Anazawa H."/>
            <person name="Hata Y."/>
            <person name="Koide Y."/>
            <person name="Komori T."/>
            <person name="Koyama Y."/>
            <person name="Minetoki T."/>
            <person name="Suharnan S."/>
            <person name="Tanaka A."/>
            <person name="Isono K."/>
            <person name="Kuhara S."/>
            <person name="Ogasawara N."/>
            <person name="Kikuchi H."/>
        </authorList>
    </citation>
    <scope>NUCLEOTIDE SEQUENCE [LARGE SCALE GENOMIC DNA]</scope>
    <source>
        <strain evidence="2">ATCC 42149 / RIB 40</strain>
    </source>
</reference>
<protein>
    <submittedName>
        <fullName evidence="1">DNA, SC113</fullName>
    </submittedName>
</protein>
<dbReference type="AlphaFoldDB" id="Q2U6W3"/>